<dbReference type="PATRIC" id="fig|1653476.3.peg.914"/>
<dbReference type="PANTHER" id="PTHR32071:SF119">
    <property type="entry name" value="SIGMA L-DEPENDENT TRANSCRIPTIONAL REGULATOR YPLP-RELATED"/>
    <property type="match status" value="1"/>
</dbReference>
<evidence type="ECO:0000256" key="3">
    <source>
        <dbReference type="ARBA" id="ARBA00022840"/>
    </source>
</evidence>
<evidence type="ECO:0000259" key="10">
    <source>
        <dbReference type="PROSITE" id="PS50045"/>
    </source>
</evidence>
<feature type="coiled-coil region" evidence="9">
    <location>
        <begin position="110"/>
        <end position="150"/>
    </location>
</feature>
<evidence type="ECO:0000256" key="4">
    <source>
        <dbReference type="ARBA" id="ARBA00023012"/>
    </source>
</evidence>
<dbReference type="Proteomes" id="UP000068196">
    <property type="component" value="Chromosome"/>
</dbReference>
<evidence type="ECO:0000259" key="11">
    <source>
        <dbReference type="PROSITE" id="PS50110"/>
    </source>
</evidence>
<dbReference type="Gene3D" id="1.10.8.60">
    <property type="match status" value="1"/>
</dbReference>
<dbReference type="Gene3D" id="3.40.50.2300">
    <property type="match status" value="1"/>
</dbReference>
<keyword evidence="1 8" id="KW-0597">Phosphoprotein</keyword>
<dbReference type="FunFam" id="3.40.50.300:FF:000006">
    <property type="entry name" value="DNA-binding transcriptional regulator NtrC"/>
    <property type="match status" value="1"/>
</dbReference>
<dbReference type="KEGG" id="cthi:THC_0882"/>
<keyword evidence="13" id="KW-1185">Reference proteome</keyword>
<protein>
    <submittedName>
        <fullName evidence="12">Fis family transcriptional regulator</fullName>
    </submittedName>
</protein>
<dbReference type="Pfam" id="PF00072">
    <property type="entry name" value="Response_reg"/>
    <property type="match status" value="1"/>
</dbReference>
<dbReference type="InterPro" id="IPR002197">
    <property type="entry name" value="HTH_Fis"/>
</dbReference>
<dbReference type="SMART" id="SM00382">
    <property type="entry name" value="AAA"/>
    <property type="match status" value="1"/>
</dbReference>
<dbReference type="PROSITE" id="PS00675">
    <property type="entry name" value="SIGMA54_INTERACT_1"/>
    <property type="match status" value="1"/>
</dbReference>
<feature type="modified residue" description="4-aspartylphosphate" evidence="8">
    <location>
        <position position="56"/>
    </location>
</feature>
<dbReference type="Pfam" id="PF02954">
    <property type="entry name" value="HTH_8"/>
    <property type="match status" value="1"/>
</dbReference>
<dbReference type="CDD" id="cd00009">
    <property type="entry name" value="AAA"/>
    <property type="match status" value="1"/>
</dbReference>
<dbReference type="PANTHER" id="PTHR32071">
    <property type="entry name" value="TRANSCRIPTIONAL REGULATORY PROTEIN"/>
    <property type="match status" value="1"/>
</dbReference>
<dbReference type="InterPro" id="IPR027417">
    <property type="entry name" value="P-loop_NTPase"/>
</dbReference>
<sequence length="458" mass="52647">MTENKGKILVVDDERLTLKNLSYILTKEGYEVVTADSGSSALHRLQKEEFDLVITDLKMEKVSGLDILEKCKEWWPETEVIMITAYATVDSAISAMKKGAYHYITKPFKLDELRKVVKEALEKVNLKRENSRLKEELERLRANQVEFITKNPEMRRILETAEKIAPTDCSVLITGETGTGKELLARYIHAHSLRKDKTFLAVNCGAFTEELLANELFGHEKGAYTGAVNTKKGLLEIASGGTLFLDEITEMSPTMQVKLLRVLQEKEFLRIGGTDPIKIDVRFIAATNRDLKKEIEAGRFREDLYFRLNVVSFRLPPLAERKEDIPLLSYFFLKKYAKEMHKEVKEIEESAMEILMDYDFPGNVRELENIIARAVALTGSDKISESHLPEDLRKLKIFTYRKKEKTLPSLEEQEKEYIKLVLKETGWNKTLTAQILGIDRATLWRKLKKYELDEEGSL</sequence>
<dbReference type="InterPro" id="IPR001789">
    <property type="entry name" value="Sig_transdc_resp-reg_receiver"/>
</dbReference>
<dbReference type="OrthoDB" id="5288224at2"/>
<dbReference type="GO" id="GO:0000160">
    <property type="term" value="P:phosphorelay signal transduction system"/>
    <property type="evidence" value="ECO:0007669"/>
    <property type="project" value="UniProtKB-KW"/>
</dbReference>
<dbReference type="PRINTS" id="PR01590">
    <property type="entry name" value="HTHFIS"/>
</dbReference>
<dbReference type="InterPro" id="IPR009057">
    <property type="entry name" value="Homeodomain-like_sf"/>
</dbReference>
<dbReference type="Gene3D" id="1.10.10.60">
    <property type="entry name" value="Homeodomain-like"/>
    <property type="match status" value="1"/>
</dbReference>
<dbReference type="GO" id="GO:0043565">
    <property type="term" value="F:sequence-specific DNA binding"/>
    <property type="evidence" value="ECO:0007669"/>
    <property type="project" value="InterPro"/>
</dbReference>
<dbReference type="SUPFAM" id="SSF52172">
    <property type="entry name" value="CheY-like"/>
    <property type="match status" value="1"/>
</dbReference>
<dbReference type="PROSITE" id="PS50110">
    <property type="entry name" value="RESPONSE_REGULATORY"/>
    <property type="match status" value="1"/>
</dbReference>
<feature type="domain" description="Sigma-54 factor interaction" evidence="10">
    <location>
        <begin position="147"/>
        <end position="376"/>
    </location>
</feature>
<evidence type="ECO:0000256" key="7">
    <source>
        <dbReference type="ARBA" id="ARBA00023163"/>
    </source>
</evidence>
<reference evidence="13" key="2">
    <citation type="journal article" date="2016" name="Int. J. Syst. Evol. Microbiol.">
        <title>Caldimicrobium thiodismutans sp. nov., a sulfur-disproportionating bacterium isolated from a hot spring.</title>
        <authorList>
            <person name="Kojima H."/>
            <person name="Umezawa K."/>
            <person name="Fukui M."/>
        </authorList>
    </citation>
    <scope>NUCLEOTIDE SEQUENCE [LARGE SCALE GENOMIC DNA]</scope>
    <source>
        <strain evidence="13">TF1</strain>
    </source>
</reference>
<dbReference type="InterPro" id="IPR002078">
    <property type="entry name" value="Sigma_54_int"/>
</dbReference>
<dbReference type="PROSITE" id="PS50045">
    <property type="entry name" value="SIGMA54_INTERACT_4"/>
    <property type="match status" value="1"/>
</dbReference>
<evidence type="ECO:0000256" key="2">
    <source>
        <dbReference type="ARBA" id="ARBA00022741"/>
    </source>
</evidence>
<dbReference type="SUPFAM" id="SSF52540">
    <property type="entry name" value="P-loop containing nucleoside triphosphate hydrolases"/>
    <property type="match status" value="1"/>
</dbReference>
<reference evidence="12 13" key="1">
    <citation type="journal article" date="2016" name="Int. J. Syst. Evol. Microbiol.">
        <title>Caldimicrobium thiodismutans sp. nov., a sulfur-disproportionating bacterium isolated from a hot spring, and emended description of the genus Caldimicrobium.</title>
        <authorList>
            <person name="Kojima H."/>
            <person name="Umezawa K."/>
            <person name="Fukui M."/>
        </authorList>
    </citation>
    <scope>NUCLEOTIDE SEQUENCE [LARGE SCALE GENOMIC DNA]</scope>
    <source>
        <strain evidence="12 13">TF1</strain>
    </source>
</reference>
<name>A0A0U5AH15_9BACT</name>
<evidence type="ECO:0000256" key="6">
    <source>
        <dbReference type="ARBA" id="ARBA00023125"/>
    </source>
</evidence>
<dbReference type="PROSITE" id="PS00676">
    <property type="entry name" value="SIGMA54_INTERACT_2"/>
    <property type="match status" value="1"/>
</dbReference>
<dbReference type="SUPFAM" id="SSF46689">
    <property type="entry name" value="Homeodomain-like"/>
    <property type="match status" value="1"/>
</dbReference>
<dbReference type="Pfam" id="PF00158">
    <property type="entry name" value="Sigma54_activat"/>
    <property type="match status" value="1"/>
</dbReference>
<gene>
    <name evidence="12" type="ORF">THC_0882</name>
</gene>
<dbReference type="InterPro" id="IPR025662">
    <property type="entry name" value="Sigma_54_int_dom_ATP-bd_1"/>
</dbReference>
<proteinExistence type="predicted"/>
<dbReference type="Pfam" id="PF25601">
    <property type="entry name" value="AAA_lid_14"/>
    <property type="match status" value="1"/>
</dbReference>
<dbReference type="InterPro" id="IPR058031">
    <property type="entry name" value="AAA_lid_NorR"/>
</dbReference>
<dbReference type="InterPro" id="IPR011006">
    <property type="entry name" value="CheY-like_superfamily"/>
</dbReference>
<keyword evidence="9" id="KW-0175">Coiled coil</keyword>
<keyword evidence="5" id="KW-0805">Transcription regulation</keyword>
<dbReference type="STRING" id="1653476.THC_0882"/>
<keyword evidence="4" id="KW-0902">Two-component regulatory system</keyword>
<dbReference type="GO" id="GO:0006355">
    <property type="term" value="P:regulation of DNA-templated transcription"/>
    <property type="evidence" value="ECO:0007669"/>
    <property type="project" value="InterPro"/>
</dbReference>
<evidence type="ECO:0000313" key="13">
    <source>
        <dbReference type="Proteomes" id="UP000068196"/>
    </source>
</evidence>
<organism evidence="12 13">
    <name type="scientific">Caldimicrobium thiodismutans</name>
    <dbReference type="NCBI Taxonomy" id="1653476"/>
    <lineage>
        <taxon>Bacteria</taxon>
        <taxon>Pseudomonadati</taxon>
        <taxon>Thermodesulfobacteriota</taxon>
        <taxon>Thermodesulfobacteria</taxon>
        <taxon>Thermodesulfobacteriales</taxon>
        <taxon>Thermodesulfobacteriaceae</taxon>
        <taxon>Caldimicrobium</taxon>
    </lineage>
</organism>
<dbReference type="AlphaFoldDB" id="A0A0U5AH15"/>
<dbReference type="PROSITE" id="PS00688">
    <property type="entry name" value="SIGMA54_INTERACT_3"/>
    <property type="match status" value="1"/>
</dbReference>
<feature type="domain" description="Response regulatory" evidence="11">
    <location>
        <begin position="7"/>
        <end position="121"/>
    </location>
</feature>
<keyword evidence="6" id="KW-0238">DNA-binding</keyword>
<dbReference type="SMART" id="SM00448">
    <property type="entry name" value="REC"/>
    <property type="match status" value="1"/>
</dbReference>
<evidence type="ECO:0000256" key="9">
    <source>
        <dbReference type="SAM" id="Coils"/>
    </source>
</evidence>
<dbReference type="GO" id="GO:0005524">
    <property type="term" value="F:ATP binding"/>
    <property type="evidence" value="ECO:0007669"/>
    <property type="project" value="UniProtKB-KW"/>
</dbReference>
<dbReference type="EMBL" id="AP014945">
    <property type="protein sequence ID" value="BAU23267.1"/>
    <property type="molecule type" value="Genomic_DNA"/>
</dbReference>
<dbReference type="InterPro" id="IPR025944">
    <property type="entry name" value="Sigma_54_int_dom_CS"/>
</dbReference>
<evidence type="ECO:0000256" key="1">
    <source>
        <dbReference type="ARBA" id="ARBA00022553"/>
    </source>
</evidence>
<evidence type="ECO:0000313" key="12">
    <source>
        <dbReference type="EMBL" id="BAU23267.1"/>
    </source>
</evidence>
<evidence type="ECO:0000256" key="5">
    <source>
        <dbReference type="ARBA" id="ARBA00023015"/>
    </source>
</evidence>
<evidence type="ECO:0000256" key="8">
    <source>
        <dbReference type="PROSITE-ProRule" id="PRU00169"/>
    </source>
</evidence>
<dbReference type="FunFam" id="3.40.50.2300:FF:000018">
    <property type="entry name" value="DNA-binding transcriptional regulator NtrC"/>
    <property type="match status" value="1"/>
</dbReference>
<dbReference type="InterPro" id="IPR025943">
    <property type="entry name" value="Sigma_54_int_dom_ATP-bd_2"/>
</dbReference>
<keyword evidence="3" id="KW-0067">ATP-binding</keyword>
<dbReference type="Gene3D" id="3.40.50.300">
    <property type="entry name" value="P-loop containing nucleotide triphosphate hydrolases"/>
    <property type="match status" value="1"/>
</dbReference>
<dbReference type="InterPro" id="IPR003593">
    <property type="entry name" value="AAA+_ATPase"/>
</dbReference>
<accession>A0A0U5AH15</accession>
<dbReference type="RefSeq" id="WP_068513878.1">
    <property type="nucleotide sequence ID" value="NZ_AP014945.1"/>
</dbReference>
<keyword evidence="7" id="KW-0804">Transcription</keyword>
<keyword evidence="2" id="KW-0547">Nucleotide-binding</keyword>